<feature type="non-terminal residue" evidence="1">
    <location>
        <position position="1"/>
    </location>
</feature>
<accession>A0A371EDR9</accession>
<protein>
    <submittedName>
        <fullName evidence="1">Uncharacterized protein</fullName>
    </submittedName>
</protein>
<proteinExistence type="predicted"/>
<evidence type="ECO:0000313" key="1">
    <source>
        <dbReference type="EMBL" id="RDX64190.1"/>
    </source>
</evidence>
<comment type="caution">
    <text evidence="1">The sequence shown here is derived from an EMBL/GenBank/DDBJ whole genome shotgun (WGS) entry which is preliminary data.</text>
</comment>
<keyword evidence="2" id="KW-1185">Reference proteome</keyword>
<gene>
    <name evidence="1" type="ORF">CR513_57285</name>
</gene>
<dbReference type="Proteomes" id="UP000257109">
    <property type="component" value="Unassembled WGS sequence"/>
</dbReference>
<organism evidence="1 2">
    <name type="scientific">Mucuna pruriens</name>
    <name type="common">Velvet bean</name>
    <name type="synonym">Dolichos pruriens</name>
    <dbReference type="NCBI Taxonomy" id="157652"/>
    <lineage>
        <taxon>Eukaryota</taxon>
        <taxon>Viridiplantae</taxon>
        <taxon>Streptophyta</taxon>
        <taxon>Embryophyta</taxon>
        <taxon>Tracheophyta</taxon>
        <taxon>Spermatophyta</taxon>
        <taxon>Magnoliopsida</taxon>
        <taxon>eudicotyledons</taxon>
        <taxon>Gunneridae</taxon>
        <taxon>Pentapetalae</taxon>
        <taxon>rosids</taxon>
        <taxon>fabids</taxon>
        <taxon>Fabales</taxon>
        <taxon>Fabaceae</taxon>
        <taxon>Papilionoideae</taxon>
        <taxon>50 kb inversion clade</taxon>
        <taxon>NPAAA clade</taxon>
        <taxon>indigoferoid/millettioid clade</taxon>
        <taxon>Phaseoleae</taxon>
        <taxon>Mucuna</taxon>
    </lineage>
</organism>
<dbReference type="EMBL" id="QJKJ01014503">
    <property type="protein sequence ID" value="RDX64190.1"/>
    <property type="molecule type" value="Genomic_DNA"/>
</dbReference>
<name>A0A371EDR9_MUCPR</name>
<sequence length="99" mass="11052">MNLPQHSIKISIVHSVSSTGQDARKLSMTSPLTSTETKRSTLSDFISKLIDDKTLRMYTLVSKNGSVKWYEQSRSNTRTFFSAANLIHSAIFQGLPKST</sequence>
<reference evidence="1" key="1">
    <citation type="submission" date="2018-05" db="EMBL/GenBank/DDBJ databases">
        <title>Draft genome of Mucuna pruriens seed.</title>
        <authorList>
            <person name="Nnadi N.E."/>
            <person name="Vos R."/>
            <person name="Hasami M.H."/>
            <person name="Devisetty U.K."/>
            <person name="Aguiy J.C."/>
        </authorList>
    </citation>
    <scope>NUCLEOTIDE SEQUENCE [LARGE SCALE GENOMIC DNA]</scope>
    <source>
        <strain evidence="1">JCA_2017</strain>
    </source>
</reference>
<evidence type="ECO:0000313" key="2">
    <source>
        <dbReference type="Proteomes" id="UP000257109"/>
    </source>
</evidence>
<dbReference type="AlphaFoldDB" id="A0A371EDR9"/>